<evidence type="ECO:0000313" key="2">
    <source>
        <dbReference type="EMBL" id="MDC8013776.1"/>
    </source>
</evidence>
<feature type="transmembrane region" description="Helical" evidence="1">
    <location>
        <begin position="127"/>
        <end position="146"/>
    </location>
</feature>
<keyword evidence="3" id="KW-1185">Reference proteome</keyword>
<gene>
    <name evidence="2" type="ORF">OD750_014635</name>
</gene>
<evidence type="ECO:0008006" key="4">
    <source>
        <dbReference type="Google" id="ProtNLM"/>
    </source>
</evidence>
<keyword evidence="1" id="KW-0472">Membrane</keyword>
<accession>A0A9X3YK03</accession>
<organism evidence="2 3">
    <name type="scientific">Tahibacter soli</name>
    <dbReference type="NCBI Taxonomy" id="2983605"/>
    <lineage>
        <taxon>Bacteria</taxon>
        <taxon>Pseudomonadati</taxon>
        <taxon>Pseudomonadota</taxon>
        <taxon>Gammaproteobacteria</taxon>
        <taxon>Lysobacterales</taxon>
        <taxon>Rhodanobacteraceae</taxon>
        <taxon>Tahibacter</taxon>
    </lineage>
</organism>
<name>A0A9X3YK03_9GAMM</name>
<keyword evidence="1" id="KW-1133">Transmembrane helix</keyword>
<proteinExistence type="predicted"/>
<reference evidence="2" key="1">
    <citation type="submission" date="2023-02" db="EMBL/GenBank/DDBJ databases">
        <title>Tahibacter soli sp. nov. isolated from soil.</title>
        <authorList>
            <person name="Baek J.H."/>
            <person name="Lee J.K."/>
            <person name="Choi D.G."/>
            <person name="Jeon C.O."/>
        </authorList>
    </citation>
    <scope>NUCLEOTIDE SEQUENCE</scope>
    <source>
        <strain evidence="2">BL</strain>
    </source>
</reference>
<dbReference type="Proteomes" id="UP001139971">
    <property type="component" value="Unassembled WGS sequence"/>
</dbReference>
<dbReference type="EMBL" id="JAOVZO020000018">
    <property type="protein sequence ID" value="MDC8013776.1"/>
    <property type="molecule type" value="Genomic_DNA"/>
</dbReference>
<protein>
    <recommendedName>
        <fullName evidence="4">Transmembrane protein</fullName>
    </recommendedName>
</protein>
<evidence type="ECO:0000313" key="3">
    <source>
        <dbReference type="Proteomes" id="UP001139971"/>
    </source>
</evidence>
<evidence type="ECO:0000256" key="1">
    <source>
        <dbReference type="SAM" id="Phobius"/>
    </source>
</evidence>
<keyword evidence="1" id="KW-0812">Transmembrane</keyword>
<sequence>MDAQRAIQASGGPVAHRTYATFVQDKDDMVGHVAYALYKRDKLNFCVSMRERHDRETTPSELDAFIHAANLPTRIDAYRVEAESALETLCETSLGVTLQQARAAMDAELVRQLKEAKSWWRAVGENLVANLLAIAVTTLLVVLVYVSRYGGMKLLADTFGYWWPATDKSKVARSSWPRRTCCSLSQ</sequence>
<comment type="caution">
    <text evidence="2">The sequence shown here is derived from an EMBL/GenBank/DDBJ whole genome shotgun (WGS) entry which is preliminary data.</text>
</comment>
<dbReference type="RefSeq" id="WP_263541424.1">
    <property type="nucleotide sequence ID" value="NZ_JAOVZO020000018.1"/>
</dbReference>
<dbReference type="AlphaFoldDB" id="A0A9X3YK03"/>